<reference evidence="3" key="1">
    <citation type="journal article" date="2019" name="Int. J. Syst. Evol. Microbiol.">
        <title>The Global Catalogue of Microorganisms (GCM) 10K type strain sequencing project: providing services to taxonomists for standard genome sequencing and annotation.</title>
        <authorList>
            <consortium name="The Broad Institute Genomics Platform"/>
            <consortium name="The Broad Institute Genome Sequencing Center for Infectious Disease"/>
            <person name="Wu L."/>
            <person name="Ma J."/>
        </authorList>
    </citation>
    <scope>NUCLEOTIDE SEQUENCE [LARGE SCALE GENOMIC DNA]</scope>
    <source>
        <strain evidence="3">JCM 17666</strain>
    </source>
</reference>
<dbReference type="Gene3D" id="3.30.1540.10">
    <property type="entry name" value="formyl-coa transferase, domain 3"/>
    <property type="match status" value="1"/>
</dbReference>
<keyword evidence="1" id="KW-0808">Transferase</keyword>
<protein>
    <submittedName>
        <fullName evidence="2">CaiB/BaiF CoA-transferase family protein</fullName>
    </submittedName>
</protein>
<evidence type="ECO:0000256" key="1">
    <source>
        <dbReference type="ARBA" id="ARBA00022679"/>
    </source>
</evidence>
<gene>
    <name evidence="2" type="ORF">GCM10023144_02810</name>
</gene>
<dbReference type="InterPro" id="IPR003673">
    <property type="entry name" value="CoA-Trfase_fam_III"/>
</dbReference>
<evidence type="ECO:0000313" key="2">
    <source>
        <dbReference type="EMBL" id="GAA4322648.1"/>
    </source>
</evidence>
<dbReference type="EMBL" id="BAABFO010000001">
    <property type="protein sequence ID" value="GAA4322648.1"/>
    <property type="molecule type" value="Genomic_DNA"/>
</dbReference>
<dbReference type="InterPro" id="IPR023606">
    <property type="entry name" value="CoA-Trfase_III_dom_1_sf"/>
</dbReference>
<dbReference type="PANTHER" id="PTHR48207">
    <property type="entry name" value="SUCCINATE--HYDROXYMETHYLGLUTARATE COA-TRANSFERASE"/>
    <property type="match status" value="1"/>
</dbReference>
<dbReference type="Pfam" id="PF02515">
    <property type="entry name" value="CoA_transf_3"/>
    <property type="match status" value="1"/>
</dbReference>
<comment type="caution">
    <text evidence="2">The sequence shown here is derived from an EMBL/GenBank/DDBJ whole genome shotgun (WGS) entry which is preliminary data.</text>
</comment>
<dbReference type="PANTHER" id="PTHR48207:SF3">
    <property type="entry name" value="SUCCINATE--HYDROXYMETHYLGLUTARATE COA-TRANSFERASE"/>
    <property type="match status" value="1"/>
</dbReference>
<sequence length="407" mass="43790">MAGALSHIRVLDLTRVLAGPWATQTLADLGADVIKVERPVAGDDTRHWGPPWVADGEGRPTSDSAYFTSTNRNKRSITVDLSRPEGQALVRELAAGADVLVENFKVGDLARHGLGYEDLRALNPRLVYCSVTGYGQTGPYANRPGYDYVFQGEGGLMGITGEREDLPGGGPMKVGIAVTDVLTGLYAAIGILAALEARNVTGLGQHIDMGLLDTIVAFGSNQIANYFATGVPPGLVGNAHPNLAPYQPFRTADGRIIVACANDGQYKRLCQVLDRADLADDPRYQTMGGRSQNRAALCAQIERTMREHPTSYWAGRLIEAGIPSGPINNYKQVFEHPQVIHRGMKVDLPHAGGGVTSVVASPLRLSDTPVEYRLAPPTLGQHTAEILQQVLGKSSEEIERLARKRVI</sequence>
<keyword evidence="3" id="KW-1185">Reference proteome</keyword>
<proteinExistence type="predicted"/>
<organism evidence="2 3">
    <name type="scientific">Pigmentiphaga soli</name>
    <dbReference type="NCBI Taxonomy" id="1007095"/>
    <lineage>
        <taxon>Bacteria</taxon>
        <taxon>Pseudomonadati</taxon>
        <taxon>Pseudomonadota</taxon>
        <taxon>Betaproteobacteria</taxon>
        <taxon>Burkholderiales</taxon>
        <taxon>Alcaligenaceae</taxon>
        <taxon>Pigmentiphaga</taxon>
    </lineage>
</organism>
<dbReference type="SUPFAM" id="SSF89796">
    <property type="entry name" value="CoA-transferase family III (CaiB/BaiF)"/>
    <property type="match status" value="1"/>
</dbReference>
<dbReference type="Proteomes" id="UP001501671">
    <property type="component" value="Unassembled WGS sequence"/>
</dbReference>
<dbReference type="InterPro" id="IPR044855">
    <property type="entry name" value="CoA-Trfase_III_dom3_sf"/>
</dbReference>
<name>A0ABP8GE36_9BURK</name>
<dbReference type="Gene3D" id="3.40.50.10540">
    <property type="entry name" value="Crotonobetainyl-coa:carnitine coa-transferase, domain 1"/>
    <property type="match status" value="1"/>
</dbReference>
<dbReference type="InterPro" id="IPR050483">
    <property type="entry name" value="CoA-transferase_III_domain"/>
</dbReference>
<accession>A0ABP8GE36</accession>
<dbReference type="RefSeq" id="WP_345245558.1">
    <property type="nucleotide sequence ID" value="NZ_BAABFO010000001.1"/>
</dbReference>
<evidence type="ECO:0000313" key="3">
    <source>
        <dbReference type="Proteomes" id="UP001501671"/>
    </source>
</evidence>